<dbReference type="Pfam" id="PF22458">
    <property type="entry name" value="RsmF-B_ferredox"/>
    <property type="match status" value="1"/>
</dbReference>
<evidence type="ECO:0000256" key="6">
    <source>
        <dbReference type="ARBA" id="ARBA00022552"/>
    </source>
</evidence>
<dbReference type="InterPro" id="IPR035926">
    <property type="entry name" value="NusB-like_sf"/>
</dbReference>
<dbReference type="GO" id="GO:0005737">
    <property type="term" value="C:cytoplasm"/>
    <property type="evidence" value="ECO:0007669"/>
    <property type="project" value="UniProtKB-SubCell"/>
</dbReference>
<evidence type="ECO:0000256" key="9">
    <source>
        <dbReference type="ARBA" id="ARBA00022691"/>
    </source>
</evidence>
<dbReference type="InterPro" id="IPR023267">
    <property type="entry name" value="RCMT"/>
</dbReference>
<keyword evidence="10 14" id="KW-0694">RNA-binding</keyword>
<dbReference type="SUPFAM" id="SSF48013">
    <property type="entry name" value="NusB-like"/>
    <property type="match status" value="1"/>
</dbReference>
<dbReference type="Gene3D" id="1.10.940.10">
    <property type="entry name" value="NusB-like"/>
    <property type="match status" value="1"/>
</dbReference>
<keyword evidence="7 14" id="KW-0489">Methyltransferase</keyword>
<comment type="function">
    <text evidence="1">Specifically methylates the cytosine at position 967 (m5C967) of 16S rRNA.</text>
</comment>
<comment type="similarity">
    <text evidence="3 14">Belongs to the class I-like SAM-binding methyltransferase superfamily. RsmB/NOP family.</text>
</comment>
<dbReference type="AlphaFoldDB" id="A0A1G5HRC7"/>
<dbReference type="InterPro" id="IPR006027">
    <property type="entry name" value="NusB_RsmB_TIM44"/>
</dbReference>
<evidence type="ECO:0000256" key="5">
    <source>
        <dbReference type="ARBA" id="ARBA00022490"/>
    </source>
</evidence>
<dbReference type="NCBIfam" id="NF011494">
    <property type="entry name" value="PRK14902.1"/>
    <property type="match status" value="1"/>
</dbReference>
<dbReference type="SUPFAM" id="SSF53335">
    <property type="entry name" value="S-adenosyl-L-methionine-dependent methyltransferases"/>
    <property type="match status" value="1"/>
</dbReference>
<evidence type="ECO:0000256" key="7">
    <source>
        <dbReference type="ARBA" id="ARBA00022603"/>
    </source>
</evidence>
<comment type="catalytic activity">
    <reaction evidence="13">
        <text>cytidine(967) in 16S rRNA + S-adenosyl-L-methionine = 5-methylcytidine(967) in 16S rRNA + S-adenosyl-L-homocysteine + H(+)</text>
        <dbReference type="Rhea" id="RHEA:42748"/>
        <dbReference type="Rhea" id="RHEA-COMP:10219"/>
        <dbReference type="Rhea" id="RHEA-COMP:10220"/>
        <dbReference type="ChEBI" id="CHEBI:15378"/>
        <dbReference type="ChEBI" id="CHEBI:57856"/>
        <dbReference type="ChEBI" id="CHEBI:59789"/>
        <dbReference type="ChEBI" id="CHEBI:74483"/>
        <dbReference type="ChEBI" id="CHEBI:82748"/>
        <dbReference type="EC" id="2.1.1.176"/>
    </reaction>
</comment>
<dbReference type="EMBL" id="FMUX01000015">
    <property type="protein sequence ID" value="SCY66241.1"/>
    <property type="molecule type" value="Genomic_DNA"/>
</dbReference>
<evidence type="ECO:0000256" key="1">
    <source>
        <dbReference type="ARBA" id="ARBA00002724"/>
    </source>
</evidence>
<evidence type="ECO:0000256" key="10">
    <source>
        <dbReference type="ARBA" id="ARBA00022884"/>
    </source>
</evidence>
<feature type="binding site" evidence="14">
    <location>
        <position position="286"/>
    </location>
    <ligand>
        <name>S-adenosyl-L-methionine</name>
        <dbReference type="ChEBI" id="CHEBI:59789"/>
    </ligand>
</feature>
<dbReference type="PRINTS" id="PR02008">
    <property type="entry name" value="RCMTFAMILY"/>
</dbReference>
<dbReference type="RefSeq" id="WP_092212789.1">
    <property type="nucleotide sequence ID" value="NZ_FMUX01000015.1"/>
</dbReference>
<evidence type="ECO:0000256" key="14">
    <source>
        <dbReference type="PROSITE-ProRule" id="PRU01023"/>
    </source>
</evidence>
<evidence type="ECO:0000256" key="8">
    <source>
        <dbReference type="ARBA" id="ARBA00022679"/>
    </source>
</evidence>
<evidence type="ECO:0000313" key="17">
    <source>
        <dbReference type="Proteomes" id="UP000198870"/>
    </source>
</evidence>
<keyword evidence="8 14" id="KW-0808">Transferase</keyword>
<dbReference type="PROSITE" id="PS51686">
    <property type="entry name" value="SAM_MT_RSMB_NOP"/>
    <property type="match status" value="1"/>
</dbReference>
<evidence type="ECO:0000256" key="12">
    <source>
        <dbReference type="ARBA" id="ARBA00031088"/>
    </source>
</evidence>
<dbReference type="NCBIfam" id="TIGR00563">
    <property type="entry name" value="rsmB"/>
    <property type="match status" value="1"/>
</dbReference>
<evidence type="ECO:0000256" key="13">
    <source>
        <dbReference type="ARBA" id="ARBA00047283"/>
    </source>
</evidence>
<evidence type="ECO:0000256" key="2">
    <source>
        <dbReference type="ARBA" id="ARBA00004496"/>
    </source>
</evidence>
<dbReference type="EC" id="2.1.1.176" evidence="4"/>
<keyword evidence="6" id="KW-0698">rRNA processing</keyword>
<protein>
    <recommendedName>
        <fullName evidence="4">16S rRNA (cytosine(967)-C(5))-methyltransferase</fullName>
        <ecNumber evidence="4">2.1.1.176</ecNumber>
    </recommendedName>
    <alternativeName>
        <fullName evidence="11">16S rRNA m5C967 methyltransferase</fullName>
    </alternativeName>
    <alternativeName>
        <fullName evidence="12">rRNA (cytosine-C(5)-)-methyltransferase RsmB</fullName>
    </alternativeName>
</protein>
<evidence type="ECO:0000313" key="16">
    <source>
        <dbReference type="EMBL" id="SCY66241.1"/>
    </source>
</evidence>
<dbReference type="STRING" id="419481.SAMN05216233_11582"/>
<sequence length="451" mass="49778">MTQDARSLAFEILTTFDKNAEATLDAVMDRITGKAELDRREMGLANALVYGVLRHRGQLDYTIDHFAAKGIAKIDKKLLTILRIALFQLRFMDRIPESAAVNTAVELAKVHASEKSGGFVNALLRNCLREPDQPSLDDLSPEKKLAVTTSMPVWLVEKWIERMGHEETAALCRASNEIAPITVRTNSLKTTREELFERLAPQVETLSPTPVSPLGLSFTSPKAPIFEMDAFKEGLFQVQDEAAQLIALMVNPKPGSRILDVCAGVGGKSGHLAQVMENQGELVSMDVEAYKLQSLAREMKRLGITNITTHACDLTRESPDLIGDGFDAVLVDAPCSGLGVIRRNPDTKWKYFKRNATRHAKKQKAILSAAARCVRPGGTLVYAVCSMEPEENGTVVEAFLEKHTDFRMMKPFDTVPQGAEAFITSEGYVATLPHKNGMDGFFAARMVRKEK</sequence>
<evidence type="ECO:0000256" key="4">
    <source>
        <dbReference type="ARBA" id="ARBA00012140"/>
    </source>
</evidence>
<dbReference type="InterPro" id="IPR004573">
    <property type="entry name" value="rRNA_ssu_MeTfrase_B"/>
</dbReference>
<dbReference type="PROSITE" id="PS01153">
    <property type="entry name" value="NOL1_NOP2_SUN"/>
    <property type="match status" value="1"/>
</dbReference>
<dbReference type="PANTHER" id="PTHR22807:SF53">
    <property type="entry name" value="RIBOSOMAL RNA SMALL SUBUNIT METHYLTRANSFERASE B-RELATED"/>
    <property type="match status" value="1"/>
</dbReference>
<keyword evidence="17" id="KW-1185">Reference proteome</keyword>
<gene>
    <name evidence="16" type="ORF">SAMN05216233_11582</name>
</gene>
<accession>A0A1G5HRC7</accession>
<feature type="active site" description="Nucleophile" evidence="14">
    <location>
        <position position="385"/>
    </location>
</feature>
<dbReference type="CDD" id="cd02440">
    <property type="entry name" value="AdoMet_MTases"/>
    <property type="match status" value="1"/>
</dbReference>
<dbReference type="PANTHER" id="PTHR22807">
    <property type="entry name" value="NOP2 YEAST -RELATED NOL1/NOP2/FMU SUN DOMAIN-CONTAINING"/>
    <property type="match status" value="1"/>
</dbReference>
<dbReference type="GO" id="GO:0008649">
    <property type="term" value="F:rRNA methyltransferase activity"/>
    <property type="evidence" value="ECO:0007669"/>
    <property type="project" value="InterPro"/>
</dbReference>
<dbReference type="GO" id="GO:0003723">
    <property type="term" value="F:RNA binding"/>
    <property type="evidence" value="ECO:0007669"/>
    <property type="project" value="UniProtKB-UniRule"/>
</dbReference>
<keyword evidence="5" id="KW-0963">Cytoplasm</keyword>
<dbReference type="FunFam" id="3.40.50.150:FF:000022">
    <property type="entry name" value="Ribosomal RNA small subunit methyltransferase B"/>
    <property type="match status" value="1"/>
</dbReference>
<dbReference type="Pfam" id="PF01189">
    <property type="entry name" value="Methyltr_RsmB-F"/>
    <property type="match status" value="1"/>
</dbReference>
<dbReference type="InterPro" id="IPR029063">
    <property type="entry name" value="SAM-dependent_MTases_sf"/>
</dbReference>
<evidence type="ECO:0000259" key="15">
    <source>
        <dbReference type="PROSITE" id="PS51686"/>
    </source>
</evidence>
<dbReference type="InterPro" id="IPR049560">
    <property type="entry name" value="MeTrfase_RsmB-F_NOP2_cat"/>
</dbReference>
<comment type="caution">
    <text evidence="14">Lacks conserved residue(s) required for the propagation of feature annotation.</text>
</comment>
<feature type="binding site" evidence="14">
    <location>
        <position position="313"/>
    </location>
    <ligand>
        <name>S-adenosyl-L-methionine</name>
        <dbReference type="ChEBI" id="CHEBI:59789"/>
    </ligand>
</feature>
<dbReference type="OrthoDB" id="9810297at2"/>
<dbReference type="InterPro" id="IPR018314">
    <property type="entry name" value="RsmB/NOL1/NOP2-like_CS"/>
</dbReference>
<dbReference type="InterPro" id="IPR054728">
    <property type="entry name" value="RsmB-like_ferredoxin"/>
</dbReference>
<keyword evidence="9 14" id="KW-0949">S-adenosyl-L-methionine</keyword>
<name>A0A1G5HRC7_9BACT</name>
<dbReference type="Proteomes" id="UP000198870">
    <property type="component" value="Unassembled WGS sequence"/>
</dbReference>
<dbReference type="Gene3D" id="3.40.50.150">
    <property type="entry name" value="Vaccinia Virus protein VP39"/>
    <property type="match status" value="1"/>
</dbReference>
<reference evidence="16 17" key="1">
    <citation type="submission" date="2016-10" db="EMBL/GenBank/DDBJ databases">
        <authorList>
            <person name="de Groot N.N."/>
        </authorList>
    </citation>
    <scope>NUCLEOTIDE SEQUENCE [LARGE SCALE GENOMIC DNA]</scope>
    <source>
        <strain evidence="16 17">AA1</strain>
    </source>
</reference>
<dbReference type="Gene3D" id="3.30.70.1170">
    <property type="entry name" value="Sun protein, domain 3"/>
    <property type="match status" value="1"/>
</dbReference>
<dbReference type="GO" id="GO:0006355">
    <property type="term" value="P:regulation of DNA-templated transcription"/>
    <property type="evidence" value="ECO:0007669"/>
    <property type="project" value="InterPro"/>
</dbReference>
<feature type="binding site" evidence="14">
    <location>
        <position position="332"/>
    </location>
    <ligand>
        <name>S-adenosyl-L-methionine</name>
        <dbReference type="ChEBI" id="CHEBI:59789"/>
    </ligand>
</feature>
<proteinExistence type="inferred from homology"/>
<organism evidence="16 17">
    <name type="scientific">Desulfoluna spongiiphila</name>
    <dbReference type="NCBI Taxonomy" id="419481"/>
    <lineage>
        <taxon>Bacteria</taxon>
        <taxon>Pseudomonadati</taxon>
        <taxon>Thermodesulfobacteriota</taxon>
        <taxon>Desulfobacteria</taxon>
        <taxon>Desulfobacterales</taxon>
        <taxon>Desulfolunaceae</taxon>
        <taxon>Desulfoluna</taxon>
    </lineage>
</organism>
<evidence type="ECO:0000256" key="3">
    <source>
        <dbReference type="ARBA" id="ARBA00007494"/>
    </source>
</evidence>
<feature type="domain" description="SAM-dependent MTase RsmB/NOP-type" evidence="15">
    <location>
        <begin position="171"/>
        <end position="449"/>
    </location>
</feature>
<comment type="subcellular location">
    <subcellularLocation>
        <location evidence="2">Cytoplasm</location>
    </subcellularLocation>
</comment>
<evidence type="ECO:0000256" key="11">
    <source>
        <dbReference type="ARBA" id="ARBA00030399"/>
    </source>
</evidence>
<dbReference type="Pfam" id="PF01029">
    <property type="entry name" value="NusB"/>
    <property type="match status" value="1"/>
</dbReference>
<dbReference type="InterPro" id="IPR001678">
    <property type="entry name" value="MeTrfase_RsmB-F_NOP2_dom"/>
</dbReference>